<name>A0A8J3D8U0_9BACT</name>
<dbReference type="Proteomes" id="UP000642829">
    <property type="component" value="Unassembled WGS sequence"/>
</dbReference>
<keyword evidence="1" id="KW-0812">Transmembrane</keyword>
<comment type="caution">
    <text evidence="2">The sequence shown here is derived from an EMBL/GenBank/DDBJ whole genome shotgun (WGS) entry which is preliminary data.</text>
</comment>
<accession>A0A8J3D8U0</accession>
<evidence type="ECO:0000313" key="2">
    <source>
        <dbReference type="EMBL" id="GHB90203.1"/>
    </source>
</evidence>
<reference evidence="2" key="1">
    <citation type="journal article" date="2014" name="Int. J. Syst. Evol. Microbiol.">
        <title>Complete genome sequence of Corynebacterium casei LMG S-19264T (=DSM 44701T), isolated from a smear-ripened cheese.</title>
        <authorList>
            <consortium name="US DOE Joint Genome Institute (JGI-PGF)"/>
            <person name="Walter F."/>
            <person name="Albersmeier A."/>
            <person name="Kalinowski J."/>
            <person name="Ruckert C."/>
        </authorList>
    </citation>
    <scope>NUCLEOTIDE SEQUENCE</scope>
    <source>
        <strain evidence="2">KCTC 12870</strain>
    </source>
</reference>
<keyword evidence="1" id="KW-0472">Membrane</keyword>
<proteinExistence type="predicted"/>
<sequence length="227" mass="25990">MSTESFQRINKPAEENLSAEEQAIRQMEEHAELLTRGKLLKHLRKKHKLTGWALQEFAMIASEVSEIETGMHEHGVLTKANWRYKTTKQSGAKVVASLLIGLFAALIPGDEEIKIEYTTVHRLEHSTIRWYFWRKILLTFLYVVMIALGTISIIWLIIGVALLLDRTATQEEKMWGFIPLIISPLCFFIAHKLKKSIIPPMLRIYGGNHFELVSLKPAEPTSLADIR</sequence>
<dbReference type="RefSeq" id="WP_189510705.1">
    <property type="nucleotide sequence ID" value="NZ_BMXG01000001.1"/>
</dbReference>
<evidence type="ECO:0000313" key="3">
    <source>
        <dbReference type="Proteomes" id="UP000642829"/>
    </source>
</evidence>
<dbReference type="EMBL" id="BMXG01000001">
    <property type="protein sequence ID" value="GHB90203.1"/>
    <property type="molecule type" value="Genomic_DNA"/>
</dbReference>
<dbReference type="AlphaFoldDB" id="A0A8J3D8U0"/>
<protein>
    <submittedName>
        <fullName evidence="2">Uncharacterized protein</fullName>
    </submittedName>
</protein>
<keyword evidence="3" id="KW-1185">Reference proteome</keyword>
<keyword evidence="1" id="KW-1133">Transmembrane helix</keyword>
<feature type="transmembrane region" description="Helical" evidence="1">
    <location>
        <begin position="136"/>
        <end position="162"/>
    </location>
</feature>
<evidence type="ECO:0000256" key="1">
    <source>
        <dbReference type="SAM" id="Phobius"/>
    </source>
</evidence>
<gene>
    <name evidence="2" type="ORF">GCM10007047_01050</name>
</gene>
<organism evidence="2 3">
    <name type="scientific">Cerasicoccus arenae</name>
    <dbReference type="NCBI Taxonomy" id="424488"/>
    <lineage>
        <taxon>Bacteria</taxon>
        <taxon>Pseudomonadati</taxon>
        <taxon>Verrucomicrobiota</taxon>
        <taxon>Opitutia</taxon>
        <taxon>Puniceicoccales</taxon>
        <taxon>Cerasicoccaceae</taxon>
        <taxon>Cerasicoccus</taxon>
    </lineage>
</organism>
<reference evidence="2" key="2">
    <citation type="submission" date="2020-09" db="EMBL/GenBank/DDBJ databases">
        <authorList>
            <person name="Sun Q."/>
            <person name="Kim S."/>
        </authorList>
    </citation>
    <scope>NUCLEOTIDE SEQUENCE</scope>
    <source>
        <strain evidence="2">KCTC 12870</strain>
    </source>
</reference>
<feature type="transmembrane region" description="Helical" evidence="1">
    <location>
        <begin position="174"/>
        <end position="193"/>
    </location>
</feature>